<feature type="transmembrane region" description="Helical" evidence="9">
    <location>
        <begin position="612"/>
        <end position="633"/>
    </location>
</feature>
<feature type="transmembrane region" description="Helical" evidence="9">
    <location>
        <begin position="532"/>
        <end position="558"/>
    </location>
</feature>
<evidence type="ECO:0000256" key="2">
    <source>
        <dbReference type="ARBA" id="ARBA00006054"/>
    </source>
</evidence>
<dbReference type="PANTHER" id="PTHR43128:SF16">
    <property type="entry name" value="L-LACTATE DEHYDROGENASE"/>
    <property type="match status" value="1"/>
</dbReference>
<dbReference type="PROSITE" id="PS00064">
    <property type="entry name" value="L_LDH"/>
    <property type="match status" value="1"/>
</dbReference>
<dbReference type="InterPro" id="IPR002213">
    <property type="entry name" value="UDP_glucos_trans"/>
</dbReference>
<dbReference type="Pfam" id="PF00201">
    <property type="entry name" value="UDPGT"/>
    <property type="match status" value="1"/>
</dbReference>
<comment type="similarity">
    <text evidence="2">Belongs to the LDH/MDH superfamily. LDH family.</text>
</comment>
<dbReference type="InterPro" id="IPR001557">
    <property type="entry name" value="L-lactate/malate_DH"/>
</dbReference>
<dbReference type="InterPro" id="IPR011304">
    <property type="entry name" value="L-lactate_DH"/>
</dbReference>
<dbReference type="SUPFAM" id="SSF53756">
    <property type="entry name" value="UDP-Glycosyltransferase/glycogen phosphorylase"/>
    <property type="match status" value="1"/>
</dbReference>
<keyword evidence="9" id="KW-0472">Membrane</keyword>
<dbReference type="Gene3D" id="3.90.110.10">
    <property type="entry name" value="Lactate dehydrogenase/glycoside hydrolase, family 4, C-terminal"/>
    <property type="match status" value="1"/>
</dbReference>
<dbReference type="AlphaFoldDB" id="A0A914HUN1"/>
<dbReference type="GO" id="GO:0005737">
    <property type="term" value="C:cytoplasm"/>
    <property type="evidence" value="ECO:0007669"/>
    <property type="project" value="InterPro"/>
</dbReference>
<dbReference type="InterPro" id="IPR035595">
    <property type="entry name" value="UDP_glycos_trans_CS"/>
</dbReference>
<evidence type="ECO:0000259" key="11">
    <source>
        <dbReference type="Pfam" id="PF00056"/>
    </source>
</evidence>
<organism evidence="13 14">
    <name type="scientific">Globodera rostochiensis</name>
    <name type="common">Golden nematode worm</name>
    <name type="synonym">Heterodera rostochiensis</name>
    <dbReference type="NCBI Taxonomy" id="31243"/>
    <lineage>
        <taxon>Eukaryota</taxon>
        <taxon>Metazoa</taxon>
        <taxon>Ecdysozoa</taxon>
        <taxon>Nematoda</taxon>
        <taxon>Chromadorea</taxon>
        <taxon>Rhabditida</taxon>
        <taxon>Tylenchina</taxon>
        <taxon>Tylenchomorpha</taxon>
        <taxon>Tylenchoidea</taxon>
        <taxon>Heteroderidae</taxon>
        <taxon>Heteroderinae</taxon>
        <taxon>Globodera</taxon>
    </lineage>
</organism>
<keyword evidence="13" id="KW-1185">Reference proteome</keyword>
<evidence type="ECO:0000256" key="1">
    <source>
        <dbReference type="ARBA" id="ARBA00004843"/>
    </source>
</evidence>
<dbReference type="EC" id="1.1.1.27" evidence="3 8"/>
<dbReference type="SUPFAM" id="SSF51735">
    <property type="entry name" value="NAD(P)-binding Rossmann-fold domains"/>
    <property type="match status" value="1"/>
</dbReference>
<feature type="transmembrane region" description="Helical" evidence="9">
    <location>
        <begin position="582"/>
        <end position="600"/>
    </location>
</feature>
<evidence type="ECO:0000256" key="10">
    <source>
        <dbReference type="SAM" id="SignalP"/>
    </source>
</evidence>
<feature type="domain" description="Lactate/malate dehydrogenase N-terminal" evidence="11">
    <location>
        <begin position="718"/>
        <end position="858"/>
    </location>
</feature>
<dbReference type="FunFam" id="3.40.50.720:FF:000018">
    <property type="entry name" value="Malate dehydrogenase"/>
    <property type="match status" value="1"/>
</dbReference>
<dbReference type="WBParaSite" id="Gr19_v10_g483.t2">
    <property type="protein sequence ID" value="Gr19_v10_g483.t2"/>
    <property type="gene ID" value="Gr19_v10_g483"/>
</dbReference>
<dbReference type="PRINTS" id="PR00086">
    <property type="entry name" value="LLDHDRGNASE"/>
</dbReference>
<evidence type="ECO:0000256" key="5">
    <source>
        <dbReference type="ARBA" id="ARBA00023002"/>
    </source>
</evidence>
<evidence type="ECO:0000256" key="3">
    <source>
        <dbReference type="ARBA" id="ARBA00012967"/>
    </source>
</evidence>
<dbReference type="GO" id="GO:0004459">
    <property type="term" value="F:L-lactate dehydrogenase (NAD+) activity"/>
    <property type="evidence" value="ECO:0007669"/>
    <property type="project" value="UniProtKB-EC"/>
</dbReference>
<dbReference type="Proteomes" id="UP000887572">
    <property type="component" value="Unplaced"/>
</dbReference>
<dbReference type="CDD" id="cd05293">
    <property type="entry name" value="LDH_1"/>
    <property type="match status" value="1"/>
</dbReference>
<evidence type="ECO:0000313" key="13">
    <source>
        <dbReference type="Proteomes" id="UP000887572"/>
    </source>
</evidence>
<feature type="signal peptide" evidence="10">
    <location>
        <begin position="1"/>
        <end position="27"/>
    </location>
</feature>
<dbReference type="PROSITE" id="PS00375">
    <property type="entry name" value="UDPGT"/>
    <property type="match status" value="1"/>
</dbReference>
<dbReference type="Gene3D" id="3.40.50.720">
    <property type="entry name" value="NAD(P)-binding Rossmann-like Domain"/>
    <property type="match status" value="1"/>
</dbReference>
<dbReference type="InterPro" id="IPR024133">
    <property type="entry name" value="TM_138"/>
</dbReference>
<dbReference type="HAMAP" id="MF_00488">
    <property type="entry name" value="Lactate_dehydrog"/>
    <property type="match status" value="1"/>
</dbReference>
<dbReference type="InterPro" id="IPR018177">
    <property type="entry name" value="L-lactate_DH_AS"/>
</dbReference>
<keyword evidence="4" id="KW-0808">Transferase</keyword>
<dbReference type="Pfam" id="PF02866">
    <property type="entry name" value="Ldh_1_C"/>
    <property type="match status" value="1"/>
</dbReference>
<dbReference type="InterPro" id="IPR015955">
    <property type="entry name" value="Lactate_DH/Glyco_Ohase_4_C"/>
</dbReference>
<dbReference type="InterPro" id="IPR036291">
    <property type="entry name" value="NAD(P)-bd_dom_sf"/>
</dbReference>
<keyword evidence="10" id="KW-0732">Signal</keyword>
<dbReference type="NCBIfam" id="TIGR01771">
    <property type="entry name" value="L-LDH-NAD"/>
    <property type="match status" value="1"/>
</dbReference>
<evidence type="ECO:0000256" key="9">
    <source>
        <dbReference type="SAM" id="Phobius"/>
    </source>
</evidence>
<reference evidence="14" key="1">
    <citation type="submission" date="2022-11" db="UniProtKB">
        <authorList>
            <consortium name="WormBaseParasite"/>
        </authorList>
    </citation>
    <scope>IDENTIFICATION</scope>
</reference>
<dbReference type="InterPro" id="IPR001236">
    <property type="entry name" value="Lactate/malate_DH_N"/>
</dbReference>
<accession>A0A914HUN1</accession>
<keyword evidence="9" id="KW-1133">Transmembrane helix</keyword>
<evidence type="ECO:0000256" key="6">
    <source>
        <dbReference type="ARBA" id="ARBA00023027"/>
    </source>
</evidence>
<dbReference type="PANTHER" id="PTHR43128">
    <property type="entry name" value="L-2-HYDROXYCARBOXYLATE DEHYDROGENASE (NAD(P)(+))"/>
    <property type="match status" value="1"/>
</dbReference>
<evidence type="ECO:0000256" key="7">
    <source>
        <dbReference type="ARBA" id="ARBA00049258"/>
    </source>
</evidence>
<comment type="catalytic activity">
    <reaction evidence="7 8">
        <text>(S)-lactate + NAD(+) = pyruvate + NADH + H(+)</text>
        <dbReference type="Rhea" id="RHEA:23444"/>
        <dbReference type="ChEBI" id="CHEBI:15361"/>
        <dbReference type="ChEBI" id="CHEBI:15378"/>
        <dbReference type="ChEBI" id="CHEBI:16651"/>
        <dbReference type="ChEBI" id="CHEBI:57540"/>
        <dbReference type="ChEBI" id="CHEBI:57945"/>
        <dbReference type="EC" id="1.1.1.27"/>
    </reaction>
</comment>
<dbReference type="InterPro" id="IPR022383">
    <property type="entry name" value="Lactate/malate_DH_C"/>
</dbReference>
<keyword evidence="9" id="KW-0812">Transmembrane</keyword>
<dbReference type="Pfam" id="PF14935">
    <property type="entry name" value="TMEM138"/>
    <property type="match status" value="1"/>
</dbReference>
<dbReference type="CDD" id="cd03784">
    <property type="entry name" value="GT1_Gtf-like"/>
    <property type="match status" value="1"/>
</dbReference>
<sequence length="1027" mass="115544">MTLPLRLLFFSSFILTLLLLLARPSDSANVLISPSWLNPVHRFIQRELAAELLRRNHSVTWLEYGISPHSIPLPKGVDEVFLRVQNAPKTAALRNQVGQVQLTSDDQLWREDFWHPVEKAGGWLAGLELCERVLEQPEHRKIFEKLLEKPFAVVVVDDLYNPCALLLSGIKRSLFVYWSMTGLRTESAWANQSPSPPSYIPVPGTGLTDELSFWERSYNLLAHLRELYIHQHIVLRRLDKLFQEHFPGKVPDSFTLERNASINFVNNPPIFDFARPYMPRVNFVGGLHCKNQTMTMNRNLLQFVNASSDQKGFILISGGFSIKWSKAPSEVVENLVGAIREIPDISFVWQYNGPALKDPPKNLFTAEWLPQQQLLAHSKSRAHLSHGGVNSVVESVWHGVPIIGWPLTSNGRDNLLRITARQAGLMLDRKKPPKQHFISAFHRIYIKHYKEEMLIFQDMVIDVPYTELNHSAFWVEFIIRHQEVPHARSGADDLNIFQYFLVDVILFLVGLSLLILYLLIFLLKMLFRLIILLIKLPFAAVAPLLDLCFNAASVLLFADDDIQLTLFLCVNECFFQSLQDTVLALSIVGLAIRFSSTFVFQAGLIGHFLRRFCACILVSLLYLMLSIIIHVLSFRAKWGKEGHHAWPGALTVLQRMTSVLHYYLYKRTILMLSEPKYHRKRKKPNSIKQQQAKRNKMDDSIARVLVPVAAPQYIPHNKVTIVGIGQVGMACAYSILQQNIASEITLCDVQKDKLLGEVMDLQHGVAFTRQGVVVNASLDGYSGTAGSKVCVITAGCRQREGESRLGLIERNIEIFKGIVPELVRYSPDTIILVVSNPVDVLTYVTWKLSGLPRERVFGSGTNLDSARFRSLLSERLNIAPFNCHAYVIGEHGDSSVAVWSGVNVAGVSLSPLNGQGETSKWEKEVHQKVVDSAYEIIKLKGYTSWAIGLSVAIIVQCIMANSRNVFALSINVKGVHGIEGDVFLSLPVVVGANGVNFIIKQDLKSNEMDQLHGSAAKLLEVQKSLKL</sequence>
<feature type="chain" id="PRO_5037748314" description="L-lactate dehydrogenase" evidence="10">
    <location>
        <begin position="28"/>
        <end position="1027"/>
    </location>
</feature>
<evidence type="ECO:0000313" key="14">
    <source>
        <dbReference type="WBParaSite" id="Gr19_v10_g483.t2"/>
    </source>
</evidence>
<protein>
    <recommendedName>
        <fullName evidence="3 8">L-lactate dehydrogenase</fullName>
        <ecNumber evidence="3 8">1.1.1.27</ecNumber>
    </recommendedName>
</protein>
<name>A0A914HUN1_GLORO</name>
<proteinExistence type="inferred from homology"/>
<dbReference type="GO" id="GO:0008194">
    <property type="term" value="F:UDP-glycosyltransferase activity"/>
    <property type="evidence" value="ECO:0007669"/>
    <property type="project" value="InterPro"/>
</dbReference>
<dbReference type="GO" id="GO:0006089">
    <property type="term" value="P:lactate metabolic process"/>
    <property type="evidence" value="ECO:0007669"/>
    <property type="project" value="TreeGrafter"/>
</dbReference>
<feature type="transmembrane region" description="Helical" evidence="9">
    <location>
        <begin position="496"/>
        <end position="520"/>
    </location>
</feature>
<dbReference type="Gene3D" id="3.40.50.2000">
    <property type="entry name" value="Glycogen Phosphorylase B"/>
    <property type="match status" value="1"/>
</dbReference>
<feature type="domain" description="Lactate/malate dehydrogenase C-terminal" evidence="12">
    <location>
        <begin position="861"/>
        <end position="1021"/>
    </location>
</feature>
<dbReference type="SUPFAM" id="SSF56327">
    <property type="entry name" value="LDH C-terminal domain-like"/>
    <property type="match status" value="1"/>
</dbReference>
<evidence type="ECO:0000256" key="4">
    <source>
        <dbReference type="ARBA" id="ARBA00022679"/>
    </source>
</evidence>
<comment type="pathway">
    <text evidence="1 8">Fermentation; pyruvate fermentation to lactate; (S)-lactate from pyruvate: step 1/1.</text>
</comment>
<keyword evidence="6 8" id="KW-0520">NAD</keyword>
<keyword evidence="5 8" id="KW-0560">Oxidoreductase</keyword>
<dbReference type="Pfam" id="PF00056">
    <property type="entry name" value="Ldh_1_N"/>
    <property type="match status" value="1"/>
</dbReference>
<evidence type="ECO:0000256" key="8">
    <source>
        <dbReference type="RuleBase" id="RU000496"/>
    </source>
</evidence>
<evidence type="ECO:0000259" key="12">
    <source>
        <dbReference type="Pfam" id="PF02866"/>
    </source>
</evidence>